<dbReference type="InterPro" id="IPR036237">
    <property type="entry name" value="Xyl_isomerase-like_sf"/>
</dbReference>
<evidence type="ECO:0008006" key="3">
    <source>
        <dbReference type="Google" id="ProtNLM"/>
    </source>
</evidence>
<organism evidence="1 2">
    <name type="scientific">Pontiella desulfatans</name>
    <dbReference type="NCBI Taxonomy" id="2750659"/>
    <lineage>
        <taxon>Bacteria</taxon>
        <taxon>Pseudomonadati</taxon>
        <taxon>Kiritimatiellota</taxon>
        <taxon>Kiritimatiellia</taxon>
        <taxon>Kiritimatiellales</taxon>
        <taxon>Pontiellaceae</taxon>
        <taxon>Pontiella</taxon>
    </lineage>
</organism>
<sequence>MDLKIFAPLWGSEQMDFATFADRVAEAGYDGVELSFPLHDEAVREKAVRILKERNLALIAQHWQTINPNIAEHIEEFLAHLNWLADTEPLFINSQTGRDWFSVADNLRIIEAAARFSEETGIRVLHETHRGKSLFCATRTMEILEAEASMRITADFSHWCTVSESWLEDQQATVAQAIARADHIHARVGHPEGPQVTDPRAPEWQDALHAHLAWWDAIAETKKASGERLTITSEFGPFPYMPTLPYTRQPIADQWEINVHMMNLLRQRYQ</sequence>
<dbReference type="SUPFAM" id="SSF51658">
    <property type="entry name" value="Xylose isomerase-like"/>
    <property type="match status" value="1"/>
</dbReference>
<dbReference type="RefSeq" id="WP_136079690.1">
    <property type="nucleotide sequence ID" value="NZ_CAAHFG010000001.1"/>
</dbReference>
<dbReference type="AlphaFoldDB" id="A0A6C2U307"/>
<reference evidence="1 2" key="1">
    <citation type="submission" date="2019-04" db="EMBL/GenBank/DDBJ databases">
        <authorList>
            <person name="Van Vliet M D."/>
        </authorList>
    </citation>
    <scope>NUCLEOTIDE SEQUENCE [LARGE SCALE GENOMIC DNA]</scope>
    <source>
        <strain evidence="1 2">F1</strain>
    </source>
</reference>
<keyword evidence="2" id="KW-1185">Reference proteome</keyword>
<gene>
    <name evidence="1" type="ORF">PDESU_02748</name>
</gene>
<protein>
    <recommendedName>
        <fullName evidence="3">Xylose isomerase-like TIM barrel domain-containing protein</fullName>
    </recommendedName>
</protein>
<evidence type="ECO:0000313" key="2">
    <source>
        <dbReference type="Proteomes" id="UP000366872"/>
    </source>
</evidence>
<name>A0A6C2U307_PONDE</name>
<dbReference type="Proteomes" id="UP000366872">
    <property type="component" value="Unassembled WGS sequence"/>
</dbReference>
<dbReference type="Gene3D" id="3.20.20.150">
    <property type="entry name" value="Divalent-metal-dependent TIM barrel enzymes"/>
    <property type="match status" value="1"/>
</dbReference>
<accession>A0A6C2U307</accession>
<dbReference type="EMBL" id="CAAHFG010000001">
    <property type="protein sequence ID" value="VGO14189.1"/>
    <property type="molecule type" value="Genomic_DNA"/>
</dbReference>
<proteinExistence type="predicted"/>
<evidence type="ECO:0000313" key="1">
    <source>
        <dbReference type="EMBL" id="VGO14189.1"/>
    </source>
</evidence>